<comment type="caution">
    <text evidence="2">The sequence shown here is derived from an EMBL/GenBank/DDBJ whole genome shotgun (WGS) entry which is preliminary data.</text>
</comment>
<evidence type="ECO:0000313" key="2">
    <source>
        <dbReference type="EMBL" id="CAG8648362.1"/>
    </source>
</evidence>
<name>A0ABN7UPT5_GIGMA</name>
<dbReference type="Proteomes" id="UP000789901">
    <property type="component" value="Unassembled WGS sequence"/>
</dbReference>
<dbReference type="EMBL" id="CAJVQB010004891">
    <property type="protein sequence ID" value="CAG8648362.1"/>
    <property type="molecule type" value="Genomic_DNA"/>
</dbReference>
<accession>A0ABN7UPT5</accession>
<evidence type="ECO:0000256" key="1">
    <source>
        <dbReference type="SAM" id="MobiDB-lite"/>
    </source>
</evidence>
<organism evidence="2 3">
    <name type="scientific">Gigaspora margarita</name>
    <dbReference type="NCBI Taxonomy" id="4874"/>
    <lineage>
        <taxon>Eukaryota</taxon>
        <taxon>Fungi</taxon>
        <taxon>Fungi incertae sedis</taxon>
        <taxon>Mucoromycota</taxon>
        <taxon>Glomeromycotina</taxon>
        <taxon>Glomeromycetes</taxon>
        <taxon>Diversisporales</taxon>
        <taxon>Gigasporaceae</taxon>
        <taxon>Gigaspora</taxon>
    </lineage>
</organism>
<feature type="compositionally biased region" description="Polar residues" evidence="1">
    <location>
        <begin position="1079"/>
        <end position="1092"/>
    </location>
</feature>
<gene>
    <name evidence="2" type="ORF">GMARGA_LOCUS9219</name>
</gene>
<proteinExistence type="predicted"/>
<sequence length="1137" mass="131776">MDYLKIITVINPLQISGSVIANGEVVNTFDLSIPEVDIKMPLDELREYLTRKNLVLVGIQNSNFRNKFEYKIPVINENEYKLHDILISTYSIDEADRSFSFFIEKDLKKPGFPEIVRILNITNGCRIVQDNVITTNKIAFRIKNPHLMEVIIHQNLSQIKDTDKQKFHVRCEKGTIRLLPADLVATEEYVQAVEDALNEDLNPDPRDAIDALIKVGRDYGFFWPKEIKLGGEFQMDEQTENIEELENLKHYDNWKVIKRSDLTSLYELLPERLITKIKEAIGIKVLHRNNLSVNMPKGHSILTQHIPKSSGITTFNGVKIFASVIVLNEARPYRNSFAIRIEYMDDENPYLVIHRIGPAKKSFNLFIPYMLIGYKEELPTEKFSNALNYIYTIRFLYNGNNQIEHPNLENGYCTIGCPVLKCRDNPGYNFGKSKDAISFHFRRRYERNDTELCCESYNIQDDQTTNELVFEVNCAVIEKNTPDFEVIEPTEQKWEYKTYNLPLFQGKNSRTFTGNRWELFRHPKTIFASIQYFDHPNHPHFLNIHKKYPIAKSLNVIPDNLHSHIGYVIVDSNAFASTNTCDISKPIINRFGDLHVKKNVSNDFFNQSNTKYVGTSTDQEENEKIKFSQFKNIESLQPIFNEDIINFFKLNYGLIINSQTMFVAVNPAFNIFKKINPKINHNESCDAKIISSKSMNETFLLENDLDSGSFWSLPSNLINIMMQSINLCNDSSVNDIRLEIKCQRIILNIEKEAIQPTENIKIAVNNALKSQEPYQKLIKVFNIYGYFLSQEIILGEKLYEMSYNSLNEIVNDNEPFKIDLSKLDKLFTSLKTKYKLDASYLMSSCGEAVKKEDTKKWIEDYYKKSFKTLQIINRDKLFPIYEIFEPQICCEIESILGIKNENKILMTGIIQIIENTKYYHESFPVRLNSSNYQIFANIVRTNEQSNNAINEAFVKIQSATKTGFLAIIENFDKIRNIEPVELQIMWMLTELPNEINYFSVHTRKLSILSMKHQEIESEKSSILLDIKDDYPKTSRIALSFEFLLSQDKSTDKENQIKLNIDYGPLYNDISSDDIKYENNESGSDDYSSNTSEESQERVVKYSLYSCIFVSDEESIKTDISTNGEKYINMKTIGLSIG</sequence>
<feature type="region of interest" description="Disordered" evidence="1">
    <location>
        <begin position="1073"/>
        <end position="1093"/>
    </location>
</feature>
<reference evidence="2 3" key="1">
    <citation type="submission" date="2021-06" db="EMBL/GenBank/DDBJ databases">
        <authorList>
            <person name="Kallberg Y."/>
            <person name="Tangrot J."/>
            <person name="Rosling A."/>
        </authorList>
    </citation>
    <scope>NUCLEOTIDE SEQUENCE [LARGE SCALE GENOMIC DNA]</scope>
    <source>
        <strain evidence="2 3">120-4 pot B 10/14</strain>
    </source>
</reference>
<evidence type="ECO:0000313" key="3">
    <source>
        <dbReference type="Proteomes" id="UP000789901"/>
    </source>
</evidence>
<protein>
    <submittedName>
        <fullName evidence="2">12128_t:CDS:1</fullName>
    </submittedName>
</protein>
<keyword evidence="3" id="KW-1185">Reference proteome</keyword>